<accession>A0A3N1MD86</accession>
<dbReference type="Pfam" id="PF02776">
    <property type="entry name" value="TPP_enzyme_N"/>
    <property type="match status" value="1"/>
</dbReference>
<evidence type="ECO:0000259" key="5">
    <source>
        <dbReference type="Pfam" id="PF02775"/>
    </source>
</evidence>
<gene>
    <name evidence="7" type="ORF">EDC65_0217</name>
</gene>
<dbReference type="Gene3D" id="3.40.50.970">
    <property type="match status" value="2"/>
</dbReference>
<dbReference type="PANTHER" id="PTHR18968">
    <property type="entry name" value="THIAMINE PYROPHOSPHATE ENZYMES"/>
    <property type="match status" value="1"/>
</dbReference>
<dbReference type="GO" id="GO:0019752">
    <property type="term" value="P:carboxylic acid metabolic process"/>
    <property type="evidence" value="ECO:0007669"/>
    <property type="project" value="UniProtKB-ARBA"/>
</dbReference>
<feature type="domain" description="Thiamine pyrophosphate enzyme central" evidence="4">
    <location>
        <begin position="191"/>
        <end position="326"/>
    </location>
</feature>
<dbReference type="GO" id="GO:0030976">
    <property type="term" value="F:thiamine pyrophosphate binding"/>
    <property type="evidence" value="ECO:0007669"/>
    <property type="project" value="InterPro"/>
</dbReference>
<feature type="domain" description="Thiamine pyrophosphate enzyme N-terminal TPP-binding" evidence="6">
    <location>
        <begin position="4"/>
        <end position="106"/>
    </location>
</feature>
<feature type="domain" description="Thiamine pyrophosphate enzyme TPP-binding" evidence="5">
    <location>
        <begin position="410"/>
        <end position="549"/>
    </location>
</feature>
<dbReference type="GO" id="GO:0003984">
    <property type="term" value="F:acetolactate synthase activity"/>
    <property type="evidence" value="ECO:0007669"/>
    <property type="project" value="TreeGrafter"/>
</dbReference>
<keyword evidence="2 3" id="KW-0786">Thiamine pyrophosphate</keyword>
<reference evidence="7 8" key="1">
    <citation type="submission" date="2018-11" db="EMBL/GenBank/DDBJ databases">
        <title>Genomic Encyclopedia of Type Strains, Phase IV (KMG-IV): sequencing the most valuable type-strain genomes for metagenomic binning, comparative biology and taxonomic classification.</title>
        <authorList>
            <person name="Goeker M."/>
        </authorList>
    </citation>
    <scope>NUCLEOTIDE SEQUENCE [LARGE SCALE GENOMIC DNA]</scope>
    <source>
        <strain evidence="7 8">DSM 5900</strain>
    </source>
</reference>
<dbReference type="Gene3D" id="3.40.50.1220">
    <property type="entry name" value="TPP-binding domain"/>
    <property type="match status" value="1"/>
</dbReference>
<sequence length="558" mass="59049">MPTMTGKRAFLELLKQEGVDVLFGNPGTTELPLMDALAAEADIRYVLGLQEAVVMGMADGYAQASGKLAVVNLHVAPGLGNAMGMLYDAQKAASPILVTAGQHEQSFNVTEPILWADLPTMARPLVKWSTEVHRLADLPRIVHRAAKTAMAPPTGPVFLSLPGDILNDEAEIDLMAVTRVAPRIRADLDAIEAAAELLVRADRPMLVAGDAVAQSRAHDELAELAELLGAPVYLEGVSSTASFPTSHPLHRGPMGRLSPVLRKLLGQYDTMFSVGGDLFTLSLPSDVEPIPEGLVTIHLDLDPWELGKNYPARVAMLGDPKATLPEITAAVRRRLDDGRRAAMERRGAEMRARIADERAALAAKARADAGKSPVQALALLEAIGRVLPPDAVVIEEALSSAGGIRDLIRSDDPQSFFGLRGGGIGWGLPAAVGAKVALPGRPVVAIVGDGSAMYSCQALWTAARYRLGVVFVILNNSSYRILKQRVNALRGHAAQTGTYVGMDLEDPAIDFQALARSMGVASNVARTVAEATDLITAGIASGKPTLVEVTLDRSLGLG</sequence>
<dbReference type="PROSITE" id="PS00187">
    <property type="entry name" value="TPP_ENZYMES"/>
    <property type="match status" value="1"/>
</dbReference>
<dbReference type="CDD" id="cd07035">
    <property type="entry name" value="TPP_PYR_POX_like"/>
    <property type="match status" value="1"/>
</dbReference>
<dbReference type="InterPro" id="IPR012000">
    <property type="entry name" value="Thiamin_PyroP_enz_cen_dom"/>
</dbReference>
<evidence type="ECO:0000313" key="7">
    <source>
        <dbReference type="EMBL" id="ROQ01045.1"/>
    </source>
</evidence>
<organism evidence="7 8">
    <name type="scientific">Stella humosa</name>
    <dbReference type="NCBI Taxonomy" id="94"/>
    <lineage>
        <taxon>Bacteria</taxon>
        <taxon>Pseudomonadati</taxon>
        <taxon>Pseudomonadota</taxon>
        <taxon>Alphaproteobacteria</taxon>
        <taxon>Rhodospirillales</taxon>
        <taxon>Stellaceae</taxon>
        <taxon>Stella</taxon>
    </lineage>
</organism>
<dbReference type="Proteomes" id="UP000278222">
    <property type="component" value="Unassembled WGS sequence"/>
</dbReference>
<proteinExistence type="inferred from homology"/>
<protein>
    <submittedName>
        <fullName evidence="7">Benzoylformate decarboxylase</fullName>
    </submittedName>
</protein>
<comment type="similarity">
    <text evidence="1 3">Belongs to the TPP enzyme family.</text>
</comment>
<evidence type="ECO:0000256" key="2">
    <source>
        <dbReference type="ARBA" id="ARBA00023052"/>
    </source>
</evidence>
<dbReference type="InterPro" id="IPR029061">
    <property type="entry name" value="THDP-binding"/>
</dbReference>
<dbReference type="AlphaFoldDB" id="A0A3N1MD86"/>
<dbReference type="RefSeq" id="WP_170216271.1">
    <property type="nucleotide sequence ID" value="NZ_AP019700.1"/>
</dbReference>
<dbReference type="SUPFAM" id="SSF52467">
    <property type="entry name" value="DHS-like NAD/FAD-binding domain"/>
    <property type="match status" value="1"/>
</dbReference>
<comment type="caution">
    <text evidence="7">The sequence shown here is derived from an EMBL/GenBank/DDBJ whole genome shotgun (WGS) entry which is preliminary data.</text>
</comment>
<evidence type="ECO:0000313" key="8">
    <source>
        <dbReference type="Proteomes" id="UP000278222"/>
    </source>
</evidence>
<dbReference type="GO" id="GO:0000287">
    <property type="term" value="F:magnesium ion binding"/>
    <property type="evidence" value="ECO:0007669"/>
    <property type="project" value="InterPro"/>
</dbReference>
<name>A0A3N1MD86_9PROT</name>
<dbReference type="EMBL" id="RJKX01000011">
    <property type="protein sequence ID" value="ROQ01045.1"/>
    <property type="molecule type" value="Genomic_DNA"/>
</dbReference>
<keyword evidence="8" id="KW-1185">Reference proteome</keyword>
<evidence type="ECO:0000256" key="1">
    <source>
        <dbReference type="ARBA" id="ARBA00007812"/>
    </source>
</evidence>
<dbReference type="CDD" id="cd02002">
    <property type="entry name" value="TPP_BFDC"/>
    <property type="match status" value="1"/>
</dbReference>
<dbReference type="SUPFAM" id="SSF52518">
    <property type="entry name" value="Thiamin diphosphate-binding fold (THDP-binding)"/>
    <property type="match status" value="2"/>
</dbReference>
<dbReference type="InterPro" id="IPR045229">
    <property type="entry name" value="TPP_enz"/>
</dbReference>
<dbReference type="InterPro" id="IPR012001">
    <property type="entry name" value="Thiamin_PyroP_enz_TPP-bd_dom"/>
</dbReference>
<dbReference type="InterPro" id="IPR029035">
    <property type="entry name" value="DHS-like_NAD/FAD-binding_dom"/>
</dbReference>
<dbReference type="InterPro" id="IPR000399">
    <property type="entry name" value="TPP-bd_CS"/>
</dbReference>
<evidence type="ECO:0000259" key="6">
    <source>
        <dbReference type="Pfam" id="PF02776"/>
    </source>
</evidence>
<evidence type="ECO:0000256" key="3">
    <source>
        <dbReference type="RuleBase" id="RU362132"/>
    </source>
</evidence>
<evidence type="ECO:0000259" key="4">
    <source>
        <dbReference type="Pfam" id="PF00205"/>
    </source>
</evidence>
<dbReference type="PANTHER" id="PTHR18968:SF133">
    <property type="entry name" value="BENZOYLFORMATE DECARBOXYLASE"/>
    <property type="match status" value="1"/>
</dbReference>
<dbReference type="Pfam" id="PF00205">
    <property type="entry name" value="TPP_enzyme_M"/>
    <property type="match status" value="1"/>
</dbReference>
<dbReference type="Pfam" id="PF02775">
    <property type="entry name" value="TPP_enzyme_C"/>
    <property type="match status" value="1"/>
</dbReference>
<dbReference type="InterPro" id="IPR011766">
    <property type="entry name" value="TPP_enzyme_TPP-bd"/>
</dbReference>
<dbReference type="GO" id="GO:0050660">
    <property type="term" value="F:flavin adenine dinucleotide binding"/>
    <property type="evidence" value="ECO:0007669"/>
    <property type="project" value="TreeGrafter"/>
</dbReference>